<dbReference type="InterPro" id="IPR016197">
    <property type="entry name" value="Chromo-like_dom_sf"/>
</dbReference>
<accession>A7ARU3</accession>
<feature type="region of interest" description="Disordered" evidence="7">
    <location>
        <begin position="74"/>
        <end position="146"/>
    </location>
</feature>
<feature type="domain" description="Chromo" evidence="8">
    <location>
        <begin position="540"/>
        <end position="602"/>
    </location>
</feature>
<evidence type="ECO:0000256" key="4">
    <source>
        <dbReference type="ARBA" id="ARBA00022801"/>
    </source>
</evidence>
<feature type="compositionally biased region" description="Acidic residues" evidence="7">
    <location>
        <begin position="469"/>
        <end position="484"/>
    </location>
</feature>
<feature type="region of interest" description="Disordered" evidence="7">
    <location>
        <begin position="1"/>
        <end position="51"/>
    </location>
</feature>
<dbReference type="SUPFAM" id="SSF54160">
    <property type="entry name" value="Chromo domain-like"/>
    <property type="match status" value="2"/>
</dbReference>
<feature type="compositionally biased region" description="Polar residues" evidence="7">
    <location>
        <begin position="30"/>
        <end position="41"/>
    </location>
</feature>
<dbReference type="Gene3D" id="2.40.50.40">
    <property type="match status" value="2"/>
</dbReference>
<dbReference type="InterPro" id="IPR000953">
    <property type="entry name" value="Chromo/chromo_shadow_dom"/>
</dbReference>
<dbReference type="GO" id="GO:0016887">
    <property type="term" value="F:ATP hydrolysis activity"/>
    <property type="evidence" value="ECO:0007669"/>
    <property type="project" value="TreeGrafter"/>
</dbReference>
<dbReference type="GeneID" id="5479064"/>
<dbReference type="SMART" id="SM00490">
    <property type="entry name" value="HELICc"/>
    <property type="match status" value="1"/>
</dbReference>
<evidence type="ECO:0000313" key="12">
    <source>
        <dbReference type="Proteomes" id="UP000002173"/>
    </source>
</evidence>
<dbReference type="GO" id="GO:0003682">
    <property type="term" value="F:chromatin binding"/>
    <property type="evidence" value="ECO:0007669"/>
    <property type="project" value="TreeGrafter"/>
</dbReference>
<dbReference type="EMBL" id="AAXT01000002">
    <property type="protein sequence ID" value="EDO07262.1"/>
    <property type="molecule type" value="Genomic_DNA"/>
</dbReference>
<dbReference type="InterPro" id="IPR049730">
    <property type="entry name" value="SNF2/RAD54-like_C"/>
</dbReference>
<dbReference type="PROSITE" id="PS51194">
    <property type="entry name" value="HELICASE_CTER"/>
    <property type="match status" value="1"/>
</dbReference>
<dbReference type="InterPro" id="IPR000330">
    <property type="entry name" value="SNF2_N"/>
</dbReference>
<comment type="subcellular location">
    <subcellularLocation>
        <location evidence="1">Nucleus</location>
    </subcellularLocation>
</comment>
<name>A7ARU3_BABBO</name>
<dbReference type="OMA" id="ERIVTHY"/>
<dbReference type="InterPro" id="IPR001650">
    <property type="entry name" value="Helicase_C-like"/>
</dbReference>
<dbReference type="SMART" id="SM00487">
    <property type="entry name" value="DEXDc"/>
    <property type="match status" value="1"/>
</dbReference>
<dbReference type="Pfam" id="PF00385">
    <property type="entry name" value="Chromo"/>
    <property type="match status" value="2"/>
</dbReference>
<reference evidence="11 12" key="1">
    <citation type="journal article" date="2007" name="PLoS Pathog.">
        <title>Genome sequence of Babesia bovis and comparative analysis of apicomplexan hemoprotozoa.</title>
        <authorList>
            <person name="Brayton K.A."/>
            <person name="Lau A.O.T."/>
            <person name="Herndon D.R."/>
            <person name="Hannick L."/>
            <person name="Kappmeyer L.S."/>
            <person name="Berens S.J."/>
            <person name="Bidwell S.L."/>
            <person name="Brown W.C."/>
            <person name="Crabtree J."/>
            <person name="Fadrosh D."/>
            <person name="Feldblum T."/>
            <person name="Forberger H.A."/>
            <person name="Haas B.J."/>
            <person name="Howell J.M."/>
            <person name="Khouri H."/>
            <person name="Koo H."/>
            <person name="Mann D.J."/>
            <person name="Norimine J."/>
            <person name="Paulsen I.T."/>
            <person name="Radune D."/>
            <person name="Ren Q."/>
            <person name="Smith R.K. Jr."/>
            <person name="Suarez C.E."/>
            <person name="White O."/>
            <person name="Wortman J.R."/>
            <person name="Knowles D.P. Jr."/>
            <person name="McElwain T.F."/>
            <person name="Nene V.M."/>
        </authorList>
    </citation>
    <scope>NUCLEOTIDE SEQUENCE [LARGE SCALE GENOMIC DNA]</scope>
    <source>
        <strain evidence="11">T2Bo</strain>
    </source>
</reference>
<evidence type="ECO:0000256" key="2">
    <source>
        <dbReference type="ARBA" id="ARBA00022737"/>
    </source>
</evidence>
<dbReference type="InterPro" id="IPR023780">
    <property type="entry name" value="Chromo_domain"/>
</dbReference>
<dbReference type="GO" id="GO:0005634">
    <property type="term" value="C:nucleus"/>
    <property type="evidence" value="ECO:0007669"/>
    <property type="project" value="UniProtKB-SubCell"/>
</dbReference>
<evidence type="ECO:0000313" key="11">
    <source>
        <dbReference type="EMBL" id="EDO07262.1"/>
    </source>
</evidence>
<feature type="compositionally biased region" description="Basic residues" evidence="7">
    <location>
        <begin position="437"/>
        <end position="453"/>
    </location>
</feature>
<keyword evidence="3" id="KW-0547">Nucleotide-binding</keyword>
<feature type="compositionally biased region" description="Acidic residues" evidence="7">
    <location>
        <begin position="1335"/>
        <end position="1345"/>
    </location>
</feature>
<keyword evidence="2" id="KW-0677">Repeat</keyword>
<feature type="region of interest" description="Disordered" evidence="7">
    <location>
        <begin position="418"/>
        <end position="492"/>
    </location>
</feature>
<evidence type="ECO:0000256" key="7">
    <source>
        <dbReference type="SAM" id="MobiDB-lite"/>
    </source>
</evidence>
<dbReference type="VEuPathDB" id="PiroplasmaDB:BBOV_IV009080"/>
<dbReference type="GO" id="GO:0005524">
    <property type="term" value="F:ATP binding"/>
    <property type="evidence" value="ECO:0007669"/>
    <property type="project" value="UniProtKB-KW"/>
</dbReference>
<dbReference type="PANTHER" id="PTHR45623:SF14">
    <property type="entry name" value="CHROMODOMAIN-HELICASE-DNA-BINDING PROTEIN 1"/>
    <property type="match status" value="1"/>
</dbReference>
<reference evidence="12" key="3">
    <citation type="journal article" date="2021" name="Int. J. Parasitol.">
        <title>Comparative analysis of gene expression between Babesia bovis blood stages and kinetes allowed by improved genome annotation.</title>
        <authorList>
            <person name="Ueti M.W."/>
            <person name="Johnson W.C."/>
            <person name="Kappmeyer L.S."/>
            <person name="Herndon D.R."/>
            <person name="Mousel M.R."/>
            <person name="Reif K.E."/>
            <person name="Taus N.S."/>
            <person name="Ifeonu O.O."/>
            <person name="Silva J.C."/>
            <person name="Suarez C.E."/>
            <person name="Brayton K.A."/>
        </authorList>
    </citation>
    <scope>NUCLEOTIDE SEQUENCE [LARGE SCALE GENOMIC DNA]</scope>
</reference>
<dbReference type="eggNOG" id="KOG0384">
    <property type="taxonomic scope" value="Eukaryota"/>
</dbReference>
<evidence type="ECO:0000256" key="1">
    <source>
        <dbReference type="ARBA" id="ARBA00004123"/>
    </source>
</evidence>
<feature type="domain" description="Helicase C-terminal" evidence="10">
    <location>
        <begin position="1044"/>
        <end position="1195"/>
    </location>
</feature>
<dbReference type="GO" id="GO:0003677">
    <property type="term" value="F:DNA binding"/>
    <property type="evidence" value="ECO:0007669"/>
    <property type="project" value="UniProtKB-KW"/>
</dbReference>
<evidence type="ECO:0000256" key="3">
    <source>
        <dbReference type="ARBA" id="ARBA00022741"/>
    </source>
</evidence>
<evidence type="ECO:0000256" key="6">
    <source>
        <dbReference type="ARBA" id="ARBA00023242"/>
    </source>
</evidence>
<dbReference type="Pfam" id="PF00176">
    <property type="entry name" value="SNF2-rel_dom"/>
    <property type="match status" value="1"/>
</dbReference>
<dbReference type="GO" id="GO:0140658">
    <property type="term" value="F:ATP-dependent chromatin remodeler activity"/>
    <property type="evidence" value="ECO:0007669"/>
    <property type="project" value="TreeGrafter"/>
</dbReference>
<dbReference type="GO" id="GO:0042393">
    <property type="term" value="F:histone binding"/>
    <property type="evidence" value="ECO:0007669"/>
    <property type="project" value="TreeGrafter"/>
</dbReference>
<dbReference type="Pfam" id="PF00271">
    <property type="entry name" value="Helicase_C"/>
    <property type="match status" value="1"/>
</dbReference>
<dbReference type="Gene3D" id="3.40.50.300">
    <property type="entry name" value="P-loop containing nucleotide triphosphate hydrolases"/>
    <property type="match status" value="1"/>
</dbReference>
<feature type="compositionally biased region" description="Low complexity" evidence="7">
    <location>
        <begin position="260"/>
        <end position="281"/>
    </location>
</feature>
<reference evidence="12" key="2">
    <citation type="journal article" date="2020" name="Data Brief">
        <title>Transcriptome dataset of Babesia bovis life stages within vertebrate and invertebrate hosts.</title>
        <authorList>
            <person name="Ueti M.W."/>
            <person name="Johnson W.C."/>
            <person name="Kappmeyer L.S."/>
            <person name="Herndon D.R."/>
            <person name="Mousel M.R."/>
            <person name="Reif K.E."/>
            <person name="Taus N.S."/>
            <person name="Ifeonu O.O."/>
            <person name="Silva J.C."/>
            <person name="Suarez C.E."/>
            <person name="Brayton K.A."/>
        </authorList>
    </citation>
    <scope>NUCLEOTIDE SEQUENCE [LARGE SCALE GENOMIC DNA]</scope>
</reference>
<protein>
    <submittedName>
        <fullName evidence="11">Chromo-helicase DNA-binding protein, putative</fullName>
    </submittedName>
</protein>
<feature type="compositionally biased region" description="Basic and acidic residues" evidence="7">
    <location>
        <begin position="1347"/>
        <end position="1366"/>
    </location>
</feature>
<keyword evidence="5" id="KW-0067">ATP-binding</keyword>
<dbReference type="RefSeq" id="XP_001610830.1">
    <property type="nucleotide sequence ID" value="XM_001610780.1"/>
</dbReference>
<organism evidence="11 12">
    <name type="scientific">Babesia bovis</name>
    <dbReference type="NCBI Taxonomy" id="5865"/>
    <lineage>
        <taxon>Eukaryota</taxon>
        <taxon>Sar</taxon>
        <taxon>Alveolata</taxon>
        <taxon>Apicomplexa</taxon>
        <taxon>Aconoidasida</taxon>
        <taxon>Piroplasmida</taxon>
        <taxon>Babesiidae</taxon>
        <taxon>Babesia</taxon>
    </lineage>
</organism>
<dbReference type="KEGG" id="bbo:BBOV_IV009080"/>
<feature type="domain" description="Helicase ATP-binding" evidence="9">
    <location>
        <begin position="735"/>
        <end position="911"/>
    </location>
</feature>
<feature type="compositionally biased region" description="Basic residues" evidence="7">
    <location>
        <begin position="1367"/>
        <end position="1377"/>
    </location>
</feature>
<dbReference type="InterPro" id="IPR014001">
    <property type="entry name" value="Helicase_ATP-bd"/>
</dbReference>
<keyword evidence="12" id="KW-1185">Reference proteome</keyword>
<dbReference type="CDD" id="cd18665">
    <property type="entry name" value="CD1_tandem_CHD1_yeast_like"/>
    <property type="match status" value="1"/>
</dbReference>
<dbReference type="GO" id="GO:0004386">
    <property type="term" value="F:helicase activity"/>
    <property type="evidence" value="ECO:0007669"/>
    <property type="project" value="UniProtKB-KW"/>
</dbReference>
<evidence type="ECO:0000256" key="5">
    <source>
        <dbReference type="ARBA" id="ARBA00022840"/>
    </source>
</evidence>
<dbReference type="Gene3D" id="3.40.50.10810">
    <property type="entry name" value="Tandem AAA-ATPase domain"/>
    <property type="match status" value="1"/>
</dbReference>
<dbReference type="InParanoid" id="A7ARU3"/>
<keyword evidence="4" id="KW-0378">Hydrolase</keyword>
<dbReference type="InterPro" id="IPR038718">
    <property type="entry name" value="SNF2-like_sf"/>
</dbReference>
<dbReference type="GO" id="GO:0000785">
    <property type="term" value="C:chromatin"/>
    <property type="evidence" value="ECO:0007669"/>
    <property type="project" value="TreeGrafter"/>
</dbReference>
<sequence>MDSNADDTRQAAPTNSPTHVAVKTELEGGSPQQVQQPTVKANQPLGYQQADPKQMYYQQQYMYPRMMGQMHPQHMMQQQMLQQQMTQQQQMGHVQQPQIGQQQAQQQMPQQAQQPVGHQQQPHMGPQAQTQMPQQQGQSQQPQQMQYANMMRQQPGMQQHHQGTGWYYPMGVYNQQMMHQQMMANNQAAMMSKFLPHYNAYLNRYQQNNADVKQENPAAQTDVKEENGDPAQQPIANETQEGVKKEDGGAENLTTESDQTEQQPQGTPQQPMQPGQPGTGQFPMRYGMQAPYPYGMNMQMNPMMYYQQPNRLLVGNAIEGIPALKIANSRFQNVTQMLDALAQQPKKKQHRRMISRYEQDDGDFKSVVNDFFSADGKNENSDDEYLVGRSVRDLDPGSIRRSGRARVKNSLYAEYTESDADTWDESVTRTAPPIPKQPRKRRQTNTTTRKSHQRSNTNPYSKNNYVMYDDSDEDEDEDSDDEYSDTLGDLDGGSVALRNRKRRVNYAEMEHEAWSGEEDEDDGDDEYVEKQQGALPETLGGIDRVIDHRVNEAGETEYLIKWQGYAHIHNTWDVYSSLKDYLGIKRLDNYIKKMKAREERARFLTPDEIEYENIDVELQKRIDEDALKAERIVTHYVDEDSGVDYYMVKWRSCTYDQCTYEDEKVLTEHGFDHLIKSFREREDRICGEMAKKMPWNTHSLSLTKFEPYHDTPTFLANHETRKLRDYQLIGVNWIVNRMKRGLSVLLADEMGLGKTVQTITLIGHFLYKEGLIGPYLVIVPQSTIDNWMREFETWLPQANVVCYYGNAKAREIIRTFELARVHVPGKGERYRCDVCVTTPSIINAAVDLEFLRRISWQLMVVDEAHQLKNRNSKRFVELRQFMADYKLLLSGTPLHNNLEELWTLLHFINPQIYPYYEEFRRRYADVENAAAIGENKQKQLLSLQQELHEMVLRRVKKDVEKSLPNKVERILRVELSPMQVEWYRNILTRNYDQLAKNSGGSRSSLQNICMELKKVCNHPFLCYEPVDRQSWLQGLVYGSGKICLLDKLLARLKERGHRVLIFSQMVRMLNIISEYLTMRGFKHQRLDGTMGREVRKKAMDHFNDPNSDDFCFLLSTKAGGLGINLTTADTVIIYDSDWNPQNDLQAEARAHRIGQTKTVQIYRLVTKDSIEQTILERAKTKMVLDALVVQGLNKKGNAVVLDDANSKCGFSREELAKILKFGASKLWSKDKTVTSQDVPKDENIDIDLDKVLEEAEVTNDDGLASDLLSTYTNITEFRYEPPEEQAGINADNNKEFWDATIPLEERVKLKKMKEEELMVQGPRRTRNKDMRGMDNDDYSDDETDVDFQPRRESKAWDGDESGGDKKNGKKRGQKRSRKLVLTVKDKVKIYRSLGKFGAPEMRLTDIRDDTKLVKVDLRVILNECQNLIDMCKTKINEMTYDENGEIVPDTVAGKKRSTRSFKTIELGDIKIAPLEFIEKLKLLECLEDWGRSQAGPGWATSDKTLELPPEVMEQFSDAKDPWTAEDCVNLLKMIHIHGYGYWTLYCNDKTHCVGALEGMKHEKAKLKSQRLLKILYDVRHHLVNSKLPDLPVFIGAPQQTAKKNQKIEELNIDDDSVVGKDEDDESNIEMLITMGKPLKREHYPAAVKWTLRNGKDRLKRIKLLKDQDPKGPEFLKEVEEALPEIRLYINAAVEQCKDQATGQKLKSACWRFVSKFTLLTLEELEKEPQ</sequence>
<dbReference type="Gene3D" id="1.10.10.60">
    <property type="entry name" value="Homeodomain-like"/>
    <property type="match status" value="1"/>
</dbReference>
<dbReference type="SUPFAM" id="SSF52540">
    <property type="entry name" value="P-loop containing nucleoside triphosphate hydrolases"/>
    <property type="match status" value="2"/>
</dbReference>
<feature type="compositionally biased region" description="Polar residues" evidence="7">
    <location>
        <begin position="454"/>
        <end position="464"/>
    </location>
</feature>
<gene>
    <name evidence="11" type="ORF">BBOV_IV009080</name>
</gene>
<feature type="region of interest" description="Disordered" evidence="7">
    <location>
        <begin position="1314"/>
        <end position="1377"/>
    </location>
</feature>
<dbReference type="STRING" id="5865.A7ARU3"/>
<dbReference type="Proteomes" id="UP000002173">
    <property type="component" value="Unassembled WGS sequence"/>
</dbReference>
<dbReference type="PROSITE" id="PS50013">
    <property type="entry name" value="CHROMO_2"/>
    <property type="match status" value="2"/>
</dbReference>
<dbReference type="GO" id="GO:0034728">
    <property type="term" value="P:nucleosome organization"/>
    <property type="evidence" value="ECO:0007669"/>
    <property type="project" value="TreeGrafter"/>
</dbReference>
<keyword evidence="6" id="KW-0539">Nucleus</keyword>
<proteinExistence type="predicted"/>
<evidence type="ECO:0000259" key="9">
    <source>
        <dbReference type="PROSITE" id="PS51192"/>
    </source>
</evidence>
<feature type="region of interest" description="Disordered" evidence="7">
    <location>
        <begin position="373"/>
        <end position="404"/>
    </location>
</feature>
<dbReference type="PROSITE" id="PS51192">
    <property type="entry name" value="HELICASE_ATP_BIND_1"/>
    <property type="match status" value="1"/>
</dbReference>
<dbReference type="PANTHER" id="PTHR45623">
    <property type="entry name" value="CHROMODOMAIN-HELICASE-DNA-BINDING PROTEIN 3-RELATED-RELATED"/>
    <property type="match status" value="1"/>
</dbReference>
<keyword evidence="11" id="KW-0347">Helicase</keyword>
<feature type="domain" description="Chromo" evidence="8">
    <location>
        <begin position="627"/>
        <end position="682"/>
    </location>
</feature>
<evidence type="ECO:0000259" key="10">
    <source>
        <dbReference type="PROSITE" id="PS51194"/>
    </source>
</evidence>
<dbReference type="InterPro" id="IPR027417">
    <property type="entry name" value="P-loop_NTPase"/>
</dbReference>
<keyword evidence="11" id="KW-0238">DNA-binding</keyword>
<evidence type="ECO:0000259" key="8">
    <source>
        <dbReference type="PROSITE" id="PS50013"/>
    </source>
</evidence>
<dbReference type="CDD" id="cd18793">
    <property type="entry name" value="SF2_C_SNF"/>
    <property type="match status" value="1"/>
</dbReference>
<dbReference type="SMART" id="SM00298">
    <property type="entry name" value="CHROMO"/>
    <property type="match status" value="2"/>
</dbReference>
<comment type="caution">
    <text evidence="11">The sequence shown here is derived from an EMBL/GenBank/DDBJ whole genome shotgun (WGS) entry which is preliminary data.</text>
</comment>
<feature type="region of interest" description="Disordered" evidence="7">
    <location>
        <begin position="212"/>
        <end position="286"/>
    </location>
</feature>